<accession>A0ABS2NMD4</accession>
<name>A0ABS2NMD4_9FIRM</name>
<gene>
    <name evidence="2" type="ORF">JOC73_000506</name>
</gene>
<reference evidence="2 3" key="1">
    <citation type="submission" date="2021-01" db="EMBL/GenBank/DDBJ databases">
        <title>Genomic Encyclopedia of Type Strains, Phase IV (KMG-IV): sequencing the most valuable type-strain genomes for metagenomic binning, comparative biology and taxonomic classification.</title>
        <authorList>
            <person name="Goeker M."/>
        </authorList>
    </citation>
    <scope>NUCLEOTIDE SEQUENCE [LARGE SCALE GENOMIC DNA]</scope>
    <source>
        <strain evidence="2 3">DSM 25890</strain>
    </source>
</reference>
<evidence type="ECO:0000313" key="3">
    <source>
        <dbReference type="Proteomes" id="UP001314796"/>
    </source>
</evidence>
<keyword evidence="1" id="KW-0812">Transmembrane</keyword>
<protein>
    <submittedName>
        <fullName evidence="2">Stage III sporulation protein AC</fullName>
    </submittedName>
</protein>
<dbReference type="Proteomes" id="UP001314796">
    <property type="component" value="Unassembled WGS sequence"/>
</dbReference>
<dbReference type="Pfam" id="PF06686">
    <property type="entry name" value="SpoIIIAC"/>
    <property type="match status" value="1"/>
</dbReference>
<keyword evidence="1" id="KW-0472">Membrane</keyword>
<proteinExistence type="predicted"/>
<dbReference type="NCBIfam" id="TIGR02848">
    <property type="entry name" value="spore_III_AC"/>
    <property type="match status" value="1"/>
</dbReference>
<feature type="transmembrane region" description="Helical" evidence="1">
    <location>
        <begin position="37"/>
        <end position="57"/>
    </location>
</feature>
<sequence>MMMDVDLIFKIAAVGIIVAVLYRVLKAADRDEQAMMVTLAGVVIVLMMVINLISQLFDTVKTMFRL</sequence>
<keyword evidence="1" id="KW-1133">Transmembrane helix</keyword>
<dbReference type="EMBL" id="JAFBEE010000002">
    <property type="protein sequence ID" value="MBM7613997.1"/>
    <property type="molecule type" value="Genomic_DNA"/>
</dbReference>
<dbReference type="InterPro" id="IPR025664">
    <property type="entry name" value="Spore_III_AC/AD"/>
</dbReference>
<feature type="transmembrane region" description="Helical" evidence="1">
    <location>
        <begin position="7"/>
        <end position="25"/>
    </location>
</feature>
<dbReference type="InterPro" id="IPR009570">
    <property type="entry name" value="Spore_III_AC"/>
</dbReference>
<evidence type="ECO:0000256" key="1">
    <source>
        <dbReference type="SAM" id="Phobius"/>
    </source>
</evidence>
<keyword evidence="3" id="KW-1185">Reference proteome</keyword>
<comment type="caution">
    <text evidence="2">The sequence shown here is derived from an EMBL/GenBank/DDBJ whole genome shotgun (WGS) entry which is preliminary data.</text>
</comment>
<evidence type="ECO:0000313" key="2">
    <source>
        <dbReference type="EMBL" id="MBM7613997.1"/>
    </source>
</evidence>
<organism evidence="2 3">
    <name type="scientific">Alkaliphilus hydrothermalis</name>
    <dbReference type="NCBI Taxonomy" id="1482730"/>
    <lineage>
        <taxon>Bacteria</taxon>
        <taxon>Bacillati</taxon>
        <taxon>Bacillota</taxon>
        <taxon>Clostridia</taxon>
        <taxon>Peptostreptococcales</taxon>
        <taxon>Natronincolaceae</taxon>
        <taxon>Alkaliphilus</taxon>
    </lineage>
</organism>